<evidence type="ECO:0000313" key="1">
    <source>
        <dbReference type="EMBL" id="CAG8628782.1"/>
    </source>
</evidence>
<proteinExistence type="predicted"/>
<dbReference type="AlphaFoldDB" id="A0A9N9DA58"/>
<dbReference type="EMBL" id="CAJVPZ010011316">
    <property type="protein sequence ID" value="CAG8628782.1"/>
    <property type="molecule type" value="Genomic_DNA"/>
</dbReference>
<comment type="caution">
    <text evidence="1">The sequence shown here is derived from an EMBL/GenBank/DDBJ whole genome shotgun (WGS) entry which is preliminary data.</text>
</comment>
<accession>A0A9N9DA58</accession>
<dbReference type="OrthoDB" id="2440775at2759"/>
<organism evidence="1 2">
    <name type="scientific">Racocetra fulgida</name>
    <dbReference type="NCBI Taxonomy" id="60492"/>
    <lineage>
        <taxon>Eukaryota</taxon>
        <taxon>Fungi</taxon>
        <taxon>Fungi incertae sedis</taxon>
        <taxon>Mucoromycota</taxon>
        <taxon>Glomeromycotina</taxon>
        <taxon>Glomeromycetes</taxon>
        <taxon>Diversisporales</taxon>
        <taxon>Gigasporaceae</taxon>
        <taxon>Racocetra</taxon>
    </lineage>
</organism>
<keyword evidence="2" id="KW-1185">Reference proteome</keyword>
<feature type="non-terminal residue" evidence="1">
    <location>
        <position position="179"/>
    </location>
</feature>
<sequence>TQLCTGCHITKEISEFIRCDKSGSEYEHSTCNKCSERRKNKKKDVNLSPISVKKAKLLKTGLSTDVSEHILSNVNDDNVSEDHEEVITEGTNSASDIENIYYDNDDSGLLYSIDEIEEYINAKFYNLESKNDPIKFALEIELDSQLAGYITFNLQSESLDLESIKDNFRQLSKIIIIAI</sequence>
<name>A0A9N9DA58_9GLOM</name>
<dbReference type="Proteomes" id="UP000789396">
    <property type="component" value="Unassembled WGS sequence"/>
</dbReference>
<protein>
    <submittedName>
        <fullName evidence="1">14684_t:CDS:1</fullName>
    </submittedName>
</protein>
<feature type="non-terminal residue" evidence="1">
    <location>
        <position position="1"/>
    </location>
</feature>
<gene>
    <name evidence="1" type="ORF">RFULGI_LOCUS7641</name>
</gene>
<reference evidence="1" key="1">
    <citation type="submission" date="2021-06" db="EMBL/GenBank/DDBJ databases">
        <authorList>
            <person name="Kallberg Y."/>
            <person name="Tangrot J."/>
            <person name="Rosling A."/>
        </authorList>
    </citation>
    <scope>NUCLEOTIDE SEQUENCE</scope>
    <source>
        <strain evidence="1">IN212</strain>
    </source>
</reference>
<evidence type="ECO:0000313" key="2">
    <source>
        <dbReference type="Proteomes" id="UP000789396"/>
    </source>
</evidence>